<dbReference type="AlphaFoldDB" id="A0AAE3UC31"/>
<sequence length="792" mass="90078">MQRKLLLLCFLVWTGHAFSQNAAVNPALLQSYWQARWIVYPNVSQQAYGIYHFRKTLELTSKPSTFIVHVSADNRYRLLINEQPVASGPARSDLLNWNFETIDLAPYLKAGKNVLAALVWNAAESRPFAQMSYQTGFIMQGNSAVEEVVNTNSTWKAFHNEAYQPLPIDKKRLRAYFVAGDGDWVDGNVYPWGWEKTDFDDASWQAAQATWFTAKPRGLGSDGNWMLVPREIPMMEEKVERLKTVRRVSGTKADNAFLTGKQPVIIPANSKASVLLDQSYLTNAYPELVVSDGKNASITLTYAEALWDAKHQKGNRNEIEGKEMIGMQDRFVTDGGEKRVFRPLWFRTYRYLQLDIETKENPLAINDLYGIFTGYPFKENAYFKTTDPTLAKIWEVGWRTARLCAAESYFDCPYYEQLQYVGDTRVQSMISLYVAGDDKLMRKAILDFDHSRIPDGLTQSRYPCYDLQVIPTFSLFWVDMVYDYWMHRKDDMFVRERLKGVASVLDWHRQRLASNGMLGKLEWWNFVDWSWPWNPAEHFGGVPTGGITGNSSILALQYAYALQRAAELFAAFGKNEEAKDYQQTAQTITESTYTLCWDNSRKLLADTPDKKQFSQHANTMAILTDAIPADQQKEVLCRVATDTSITQCTYYYRFYIFEALKKTGLGDQYLSMLTPWKDQLAIGLTTFAENPEPTRSDCHAWSASPLYHFLSLVCGIQSTAPGFEKVKIEPNLGSLTQIDGQVPHPAGNIQVKFQKTKTGLKGEVVLPASVTGELVWKGKTLPLKAGKQTITL</sequence>
<dbReference type="PANTHER" id="PTHR34987:SF2">
    <property type="entry name" value="B, PUTATIVE (AFU_ORTHOLOGUE AFUA_7G05040)-RELATED"/>
    <property type="match status" value="1"/>
</dbReference>
<dbReference type="Proteomes" id="UP001241110">
    <property type="component" value="Unassembled WGS sequence"/>
</dbReference>
<dbReference type="GO" id="GO:0005975">
    <property type="term" value="P:carbohydrate metabolic process"/>
    <property type="evidence" value="ECO:0007669"/>
    <property type="project" value="InterPro"/>
</dbReference>
<dbReference type="Gene3D" id="2.60.420.10">
    <property type="entry name" value="Maltose phosphorylase, domain 3"/>
    <property type="match status" value="1"/>
</dbReference>
<feature type="domain" description="Alpha-L-rhamnosidase six-hairpin glycosidase" evidence="2">
    <location>
        <begin position="379"/>
        <end position="709"/>
    </location>
</feature>
<feature type="chain" id="PRO_5042007388" evidence="1">
    <location>
        <begin position="23"/>
        <end position="792"/>
    </location>
</feature>
<evidence type="ECO:0000259" key="2">
    <source>
        <dbReference type="Pfam" id="PF17389"/>
    </source>
</evidence>
<organism evidence="4 5">
    <name type="scientific">Xanthocytophaga flava</name>
    <dbReference type="NCBI Taxonomy" id="3048013"/>
    <lineage>
        <taxon>Bacteria</taxon>
        <taxon>Pseudomonadati</taxon>
        <taxon>Bacteroidota</taxon>
        <taxon>Cytophagia</taxon>
        <taxon>Cytophagales</taxon>
        <taxon>Rhodocytophagaceae</taxon>
        <taxon>Xanthocytophaga</taxon>
    </lineage>
</organism>
<dbReference type="SUPFAM" id="SSF49785">
    <property type="entry name" value="Galactose-binding domain-like"/>
    <property type="match status" value="1"/>
</dbReference>
<evidence type="ECO:0000259" key="3">
    <source>
        <dbReference type="Pfam" id="PF17390"/>
    </source>
</evidence>
<dbReference type="Pfam" id="PF17389">
    <property type="entry name" value="Bac_rhamnosid6H"/>
    <property type="match status" value="1"/>
</dbReference>
<dbReference type="InterPro" id="IPR008979">
    <property type="entry name" value="Galactose-bd-like_sf"/>
</dbReference>
<protein>
    <submittedName>
        <fullName evidence="4">Alpha-L-rhamnosidase C-terminal domain-containing protein</fullName>
    </submittedName>
</protein>
<proteinExistence type="predicted"/>
<name>A0AAE3UC31_9BACT</name>
<comment type="caution">
    <text evidence="4">The sequence shown here is derived from an EMBL/GenBank/DDBJ whole genome shotgun (WGS) entry which is preliminary data.</text>
</comment>
<evidence type="ECO:0000313" key="4">
    <source>
        <dbReference type="EMBL" id="MDJ1485043.1"/>
    </source>
</evidence>
<feature type="signal peptide" evidence="1">
    <location>
        <begin position="1"/>
        <end position="22"/>
    </location>
</feature>
<dbReference type="InterPro" id="IPR035398">
    <property type="entry name" value="Bac_rhamnosid_C"/>
</dbReference>
<accession>A0AAE3UC31</accession>
<reference evidence="4" key="1">
    <citation type="submission" date="2023-05" db="EMBL/GenBank/DDBJ databases">
        <authorList>
            <person name="Zhang X."/>
        </authorList>
    </citation>
    <scope>NUCLEOTIDE SEQUENCE</scope>
    <source>
        <strain evidence="4">YF14B1</strain>
    </source>
</reference>
<dbReference type="Pfam" id="PF17390">
    <property type="entry name" value="Bac_rhamnosid_C"/>
    <property type="match status" value="1"/>
</dbReference>
<feature type="domain" description="Alpha-L-rhamnosidase C-terminal" evidence="3">
    <location>
        <begin position="715"/>
        <end position="784"/>
    </location>
</feature>
<dbReference type="EMBL" id="JASJOS010000018">
    <property type="protein sequence ID" value="MDJ1485043.1"/>
    <property type="molecule type" value="Genomic_DNA"/>
</dbReference>
<dbReference type="Gene3D" id="1.50.10.10">
    <property type="match status" value="1"/>
</dbReference>
<gene>
    <name evidence="4" type="ORF">QNI16_31385</name>
</gene>
<dbReference type="InterPro" id="IPR035396">
    <property type="entry name" value="Bac_rhamnosid6H"/>
</dbReference>
<evidence type="ECO:0000256" key="1">
    <source>
        <dbReference type="SAM" id="SignalP"/>
    </source>
</evidence>
<dbReference type="SUPFAM" id="SSF48208">
    <property type="entry name" value="Six-hairpin glycosidases"/>
    <property type="match status" value="1"/>
</dbReference>
<dbReference type="RefSeq" id="WP_313987054.1">
    <property type="nucleotide sequence ID" value="NZ_JASJOS010000018.1"/>
</dbReference>
<dbReference type="InterPro" id="IPR008928">
    <property type="entry name" value="6-hairpin_glycosidase_sf"/>
</dbReference>
<dbReference type="Gene3D" id="2.60.120.260">
    <property type="entry name" value="Galactose-binding domain-like"/>
    <property type="match status" value="1"/>
</dbReference>
<dbReference type="InterPro" id="IPR012341">
    <property type="entry name" value="6hp_glycosidase-like_sf"/>
</dbReference>
<keyword evidence="1" id="KW-0732">Signal</keyword>
<evidence type="ECO:0000313" key="5">
    <source>
        <dbReference type="Proteomes" id="UP001241110"/>
    </source>
</evidence>
<dbReference type="PANTHER" id="PTHR34987">
    <property type="entry name" value="C, PUTATIVE (AFU_ORTHOLOGUE AFUA_3G02880)-RELATED"/>
    <property type="match status" value="1"/>
</dbReference>